<dbReference type="PANTHER" id="PTHR42695:SF5">
    <property type="entry name" value="GLUTAMINE AMIDOTRANSFERASE YLR126C-RELATED"/>
    <property type="match status" value="1"/>
</dbReference>
<dbReference type="InterPro" id="IPR017926">
    <property type="entry name" value="GATASE"/>
</dbReference>
<dbReference type="PROSITE" id="PS51273">
    <property type="entry name" value="GATASE_TYPE_1"/>
    <property type="match status" value="1"/>
</dbReference>
<evidence type="ECO:0000259" key="1">
    <source>
        <dbReference type="Pfam" id="PF00117"/>
    </source>
</evidence>
<evidence type="ECO:0000313" key="2">
    <source>
        <dbReference type="EMBL" id="MEE1675113.1"/>
    </source>
</evidence>
<dbReference type="CDD" id="cd01741">
    <property type="entry name" value="GATase1_1"/>
    <property type="match status" value="1"/>
</dbReference>
<keyword evidence="2" id="KW-0315">Glutamine amidotransferase</keyword>
<dbReference type="Proteomes" id="UP001310248">
    <property type="component" value="Unassembled WGS sequence"/>
</dbReference>
<dbReference type="PANTHER" id="PTHR42695">
    <property type="entry name" value="GLUTAMINE AMIDOTRANSFERASE YLR126C-RELATED"/>
    <property type="match status" value="1"/>
</dbReference>
<dbReference type="Gene3D" id="3.40.50.880">
    <property type="match status" value="1"/>
</dbReference>
<feature type="domain" description="Glutamine amidotransferase" evidence="1">
    <location>
        <begin position="38"/>
        <end position="186"/>
    </location>
</feature>
<proteinExistence type="predicted"/>
<protein>
    <submittedName>
        <fullName evidence="2">Glutamine amidotransferase</fullName>
    </submittedName>
</protein>
<name>A0ABU7G725_9ALTE</name>
<comment type="caution">
    <text evidence="2">The sequence shown here is derived from an EMBL/GenBank/DDBJ whole genome shotgun (WGS) entry which is preliminary data.</text>
</comment>
<sequence length="240" mass="26985">MQIAILNCDRVDKQLAEIHGEYPDMFIKHLSAQDAQLEFEVFNVLNSELPKLNQFDGFLITGSRHNAYDQQPWILQLVAWVQQCEQLQRPLAGICFGHQIIARAMEGKVEKSSAGWGLGVAKNTLIAAPSWAEPTEQESLSILVSHQDQVTALPPQANLLASSDFCPNFMFEIGQHTFAIQGHPEFPVAYSEALIDKRQMILSPTQFVLAKTSLVRPLDAELVFSWILQLYRLGLNKQQV</sequence>
<gene>
    <name evidence="2" type="ORF">SNR37_000435</name>
</gene>
<dbReference type="EMBL" id="JAYDYW010000011">
    <property type="protein sequence ID" value="MEE1675113.1"/>
    <property type="molecule type" value="Genomic_DNA"/>
</dbReference>
<evidence type="ECO:0000313" key="3">
    <source>
        <dbReference type="Proteomes" id="UP001310248"/>
    </source>
</evidence>
<organism evidence="2 3">
    <name type="scientific">Agarivorans aestuarii</name>
    <dbReference type="NCBI Taxonomy" id="1563703"/>
    <lineage>
        <taxon>Bacteria</taxon>
        <taxon>Pseudomonadati</taxon>
        <taxon>Pseudomonadota</taxon>
        <taxon>Gammaproteobacteria</taxon>
        <taxon>Alteromonadales</taxon>
        <taxon>Alteromonadaceae</taxon>
        <taxon>Agarivorans</taxon>
    </lineage>
</organism>
<dbReference type="InterPro" id="IPR044992">
    <property type="entry name" value="ChyE-like"/>
</dbReference>
<dbReference type="Pfam" id="PF00117">
    <property type="entry name" value="GATase"/>
    <property type="match status" value="1"/>
</dbReference>
<reference evidence="3" key="1">
    <citation type="submission" date="2023-07" db="EMBL/GenBank/DDBJ databases">
        <title>Draft genome sequence of Agarivorans aestuarii strain ZMCS4, a CAZymes producing bacteria isolated from the marine brown algae Clodostephus spongiosus.</title>
        <authorList>
            <person name="Lorente B."/>
            <person name="Cabral C."/>
            <person name="Frias J."/>
            <person name="Faria J."/>
            <person name="Toubarro D."/>
        </authorList>
    </citation>
    <scope>NUCLEOTIDE SEQUENCE [LARGE SCALE GENOMIC DNA]</scope>
    <source>
        <strain evidence="3">ZMCS4</strain>
    </source>
</reference>
<dbReference type="SUPFAM" id="SSF52317">
    <property type="entry name" value="Class I glutamine amidotransferase-like"/>
    <property type="match status" value="1"/>
</dbReference>
<keyword evidence="3" id="KW-1185">Reference proteome</keyword>
<dbReference type="RefSeq" id="WP_163133929.1">
    <property type="nucleotide sequence ID" value="NZ_JAYDYW010000011.1"/>
</dbReference>
<dbReference type="InterPro" id="IPR029062">
    <property type="entry name" value="Class_I_gatase-like"/>
</dbReference>
<accession>A0ABU7G725</accession>